<feature type="transmembrane region" description="Helical" evidence="1">
    <location>
        <begin position="373"/>
        <end position="395"/>
    </location>
</feature>
<name>A0ABT2EKE1_9BACT</name>
<accession>A0ABT2EKE1</accession>
<dbReference type="EMBL" id="JANUCP010000001">
    <property type="protein sequence ID" value="MCS3917936.1"/>
    <property type="molecule type" value="Genomic_DNA"/>
</dbReference>
<dbReference type="RefSeq" id="WP_259092769.1">
    <property type="nucleotide sequence ID" value="NZ_CP130454.1"/>
</dbReference>
<feature type="domain" description="DUF6784" evidence="2">
    <location>
        <begin position="529"/>
        <end position="624"/>
    </location>
</feature>
<reference evidence="4 5" key="1">
    <citation type="submission" date="2022-08" db="EMBL/GenBank/DDBJ databases">
        <title>Bacterial and archaeal communities from various locations to study Microbial Dark Matter (Phase II).</title>
        <authorList>
            <person name="Stepanauskas R."/>
        </authorList>
    </citation>
    <scope>NUCLEOTIDE SEQUENCE [LARGE SCALE GENOMIC DNA]</scope>
    <source>
        <strain evidence="4 5">PD1</strain>
    </source>
</reference>
<keyword evidence="5" id="KW-1185">Reference proteome</keyword>
<evidence type="ECO:0000256" key="1">
    <source>
        <dbReference type="SAM" id="Phobius"/>
    </source>
</evidence>
<feature type="transmembrane region" description="Helical" evidence="1">
    <location>
        <begin position="345"/>
        <end position="367"/>
    </location>
</feature>
<feature type="domain" description="DUF6785" evidence="3">
    <location>
        <begin position="1"/>
        <end position="492"/>
    </location>
</feature>
<sequence>MGLVVAVFIAFFTPYSDLVMQGTWVGLTSFPISAFFVLCSLIGVNALLSRWSKGLKPVELLLAYVMALVAAGIPSFGWTGLLIPYLAGPFYFATPENNWAQILHPHLPKFLFPQQKETVVWLYEGLPKGVPIPWQDWLLPLAMWTLFGVCVYTVFFCLSGLVRKPWVEQERLVFPLMQLPLQMVGAAKLERPFFRNIGMWLGFAIAFTVHAVNGLRYYVPWLPSFNVHLISLDAYFVERPFRAITPFWVRILFSIIGLAYLLPLELSFSLWFCYFAFLAQQIFADWWGVPLRNVQAYPVKDFVAHQMFGGILVYALYSFWAAKEHWRTVLKEAFRRNRESDKDEAIPYAAAFWGCVLGFTLITLWGWKAGAGLFWTAVLFALYFLTHLVAVRLVCEGGMLYVQHPFRPINFLLALVGSDGIGKRHLPMLVLFDHLLMLDNRSPLMPCIVQGLRVADAAQINRRQATSAMALSVLAAMLLSYGSYLRLMYRHGGNNLHFWFTTYYTRNLYCTWTAHLLTAGEPANPKALITMSFGAVTMFWLLFMHRNFLWFPIAPIGYLMGASWPMINFWFPVLAAWGIKALVLRYGGGRLYRQLLPFFAGLIFGEFFSAGFWVIVDLFTGVRGHVIFSF</sequence>
<evidence type="ECO:0000259" key="3">
    <source>
        <dbReference type="Pfam" id="PF20581"/>
    </source>
</evidence>
<evidence type="ECO:0000259" key="2">
    <source>
        <dbReference type="Pfam" id="PF20580"/>
    </source>
</evidence>
<evidence type="ECO:0000313" key="4">
    <source>
        <dbReference type="EMBL" id="MCS3917936.1"/>
    </source>
</evidence>
<feature type="transmembrane region" description="Helical" evidence="1">
    <location>
        <begin position="468"/>
        <end position="489"/>
    </location>
</feature>
<protein>
    <submittedName>
        <fullName evidence="4">Uncharacterized protein</fullName>
    </submittedName>
</protein>
<gene>
    <name evidence="4" type="ORF">M2350_000333</name>
</gene>
<comment type="caution">
    <text evidence="4">The sequence shown here is derived from an EMBL/GenBank/DDBJ whole genome shotgun (WGS) entry which is preliminary data.</text>
</comment>
<organism evidence="4 5">
    <name type="scientific">Candidatus Fervidibacter sacchari</name>
    <dbReference type="NCBI Taxonomy" id="1448929"/>
    <lineage>
        <taxon>Bacteria</taxon>
        <taxon>Candidatus Fervidibacterota</taxon>
        <taxon>Candidatus Fervidibacter</taxon>
    </lineage>
</organism>
<dbReference type="InterPro" id="IPR046711">
    <property type="entry name" value="DUF6784"/>
</dbReference>
<feature type="transmembrane region" description="Helical" evidence="1">
    <location>
        <begin position="527"/>
        <end position="544"/>
    </location>
</feature>
<dbReference type="InterPro" id="IPR046712">
    <property type="entry name" value="DUF6785"/>
</dbReference>
<feature type="transmembrane region" description="Helical" evidence="1">
    <location>
        <begin position="193"/>
        <end position="212"/>
    </location>
</feature>
<proteinExistence type="predicted"/>
<keyword evidence="1" id="KW-0472">Membrane</keyword>
<keyword evidence="1" id="KW-1133">Transmembrane helix</keyword>
<feature type="transmembrane region" description="Helical" evidence="1">
    <location>
        <begin position="556"/>
        <end position="579"/>
    </location>
</feature>
<dbReference type="Pfam" id="PF20580">
    <property type="entry name" value="DUF6784"/>
    <property type="match status" value="1"/>
</dbReference>
<evidence type="ECO:0000313" key="5">
    <source>
        <dbReference type="Proteomes" id="UP001204798"/>
    </source>
</evidence>
<feature type="transmembrane region" description="Helical" evidence="1">
    <location>
        <begin position="60"/>
        <end position="87"/>
    </location>
</feature>
<keyword evidence="1" id="KW-0812">Transmembrane</keyword>
<dbReference type="Proteomes" id="UP001204798">
    <property type="component" value="Unassembled WGS sequence"/>
</dbReference>
<feature type="transmembrane region" description="Helical" evidence="1">
    <location>
        <begin position="302"/>
        <end position="322"/>
    </location>
</feature>
<feature type="transmembrane region" description="Helical" evidence="1">
    <location>
        <begin position="249"/>
        <end position="282"/>
    </location>
</feature>
<feature type="transmembrane region" description="Helical" evidence="1">
    <location>
        <begin position="599"/>
        <end position="620"/>
    </location>
</feature>
<feature type="transmembrane region" description="Helical" evidence="1">
    <location>
        <begin position="28"/>
        <end position="48"/>
    </location>
</feature>
<feature type="transmembrane region" description="Helical" evidence="1">
    <location>
        <begin position="141"/>
        <end position="162"/>
    </location>
</feature>
<dbReference type="Pfam" id="PF20581">
    <property type="entry name" value="DUF6785"/>
    <property type="match status" value="1"/>
</dbReference>